<comment type="caution">
    <text evidence="2">The sequence shown here is derived from an EMBL/GenBank/DDBJ whole genome shotgun (WGS) entry which is preliminary data.</text>
</comment>
<gene>
    <name evidence="2" type="ORF">SAMEA2070301_05708</name>
</gene>
<evidence type="ECO:0000256" key="1">
    <source>
        <dbReference type="SAM" id="Phobius"/>
    </source>
</evidence>
<evidence type="ECO:0000313" key="3">
    <source>
        <dbReference type="Proteomes" id="UP000185210"/>
    </source>
</evidence>
<evidence type="ECO:0000313" key="2">
    <source>
        <dbReference type="EMBL" id="SIC28875.1"/>
    </source>
</evidence>
<protein>
    <submittedName>
        <fullName evidence="2">Uncharacterized protein</fullName>
    </submittedName>
</protein>
<feature type="transmembrane region" description="Helical" evidence="1">
    <location>
        <begin position="12"/>
        <end position="33"/>
    </location>
</feature>
<keyword evidence="1" id="KW-0472">Membrane</keyword>
<dbReference type="EMBL" id="FSHM01000020">
    <property type="protein sequence ID" value="SIC28875.1"/>
    <property type="molecule type" value="Genomic_DNA"/>
</dbReference>
<sequence>MSELLNLPATVTLAVVVVVIVLAITTVFCVALLRALPPDVPRIIEPFSQLCTAIVNWMTGMRLRGKRGQGRDDRSPGEQS</sequence>
<dbReference type="AlphaFoldDB" id="A0AB38D7Q3"/>
<proteinExistence type="predicted"/>
<accession>A0AB38D7Q3</accession>
<reference evidence="2 3" key="1">
    <citation type="submission" date="2016-11" db="EMBL/GenBank/DDBJ databases">
        <authorList>
            <consortium name="Pathogen Informatics"/>
        </authorList>
    </citation>
    <scope>NUCLEOTIDE SEQUENCE [LARGE SCALE GENOMIC DNA]</scope>
    <source>
        <strain evidence="2 3">104</strain>
    </source>
</reference>
<organism evidence="2 3">
    <name type="scientific">Mycobacteroides abscessus subsp. abscessus</name>
    <dbReference type="NCBI Taxonomy" id="1185650"/>
    <lineage>
        <taxon>Bacteria</taxon>
        <taxon>Bacillati</taxon>
        <taxon>Actinomycetota</taxon>
        <taxon>Actinomycetes</taxon>
        <taxon>Mycobacteriales</taxon>
        <taxon>Mycobacteriaceae</taxon>
        <taxon>Mycobacteroides</taxon>
        <taxon>Mycobacteroides abscessus</taxon>
    </lineage>
</organism>
<dbReference type="Proteomes" id="UP000185210">
    <property type="component" value="Unassembled WGS sequence"/>
</dbReference>
<keyword evidence="1" id="KW-1133">Transmembrane helix</keyword>
<dbReference type="RefSeq" id="WP_052544331.1">
    <property type="nucleotide sequence ID" value="NZ_CAACXP010000023.1"/>
</dbReference>
<keyword evidence="1" id="KW-0812">Transmembrane</keyword>
<name>A0AB38D7Q3_9MYCO</name>